<keyword evidence="2" id="KW-1185">Reference proteome</keyword>
<name>A0ABP4V7Z9_9MICO</name>
<protein>
    <recommendedName>
        <fullName evidence="3">DUF58 domain-containing protein</fullName>
    </recommendedName>
</protein>
<organism evidence="1 2">
    <name type="scientific">Isoptericola hypogeus</name>
    <dbReference type="NCBI Taxonomy" id="300179"/>
    <lineage>
        <taxon>Bacteria</taxon>
        <taxon>Bacillati</taxon>
        <taxon>Actinomycetota</taxon>
        <taxon>Actinomycetes</taxon>
        <taxon>Micrococcales</taxon>
        <taxon>Promicromonosporaceae</taxon>
        <taxon>Isoptericola</taxon>
    </lineage>
</organism>
<dbReference type="Proteomes" id="UP001501138">
    <property type="component" value="Unassembled WGS sequence"/>
</dbReference>
<accession>A0ABP4V7Z9</accession>
<evidence type="ECO:0000313" key="2">
    <source>
        <dbReference type="Proteomes" id="UP001501138"/>
    </source>
</evidence>
<dbReference type="RefSeq" id="WP_344247073.1">
    <property type="nucleotide sequence ID" value="NZ_BAAAPM010000003.1"/>
</dbReference>
<sequence length="331" mass="34577">MDPVHALVPAEHASDHLLVVPDAAGVPEIPGLALAWFDDAAWLRPPRAAAATGIVVGARFRGMRPRADGGAVPGTLRLGDAYRATGPFPVPEDAAHAFGLPGPAVAWALGRTDGTLDRRGARPASYDDRDGIGRAFPGGVPEGEELRVVRWAVAVARRAGGIVLADGGRLVRPDPSAAVDLALWTSSVLPPADLLAVVRSLVATARAVAEDGSAGPSGYRVVAATPYDGTTVADVVRAAGLPPALAGLEPAPGTVVYRVRWAPQDEYELQVEHPSGLHLIARARMRALHARLVLALQRRVGGTAVDDHGFVLPAEELERRTAEVSGARPWV</sequence>
<evidence type="ECO:0008006" key="3">
    <source>
        <dbReference type="Google" id="ProtNLM"/>
    </source>
</evidence>
<comment type="caution">
    <text evidence="1">The sequence shown here is derived from an EMBL/GenBank/DDBJ whole genome shotgun (WGS) entry which is preliminary data.</text>
</comment>
<reference evidence="2" key="1">
    <citation type="journal article" date="2019" name="Int. J. Syst. Evol. Microbiol.">
        <title>The Global Catalogue of Microorganisms (GCM) 10K type strain sequencing project: providing services to taxonomists for standard genome sequencing and annotation.</title>
        <authorList>
            <consortium name="The Broad Institute Genomics Platform"/>
            <consortium name="The Broad Institute Genome Sequencing Center for Infectious Disease"/>
            <person name="Wu L."/>
            <person name="Ma J."/>
        </authorList>
    </citation>
    <scope>NUCLEOTIDE SEQUENCE [LARGE SCALE GENOMIC DNA]</scope>
    <source>
        <strain evidence="2">JCM 15589</strain>
    </source>
</reference>
<gene>
    <name evidence="1" type="ORF">GCM10009809_14350</name>
</gene>
<proteinExistence type="predicted"/>
<dbReference type="EMBL" id="BAAAPM010000003">
    <property type="protein sequence ID" value="GAA1719692.1"/>
    <property type="molecule type" value="Genomic_DNA"/>
</dbReference>
<evidence type="ECO:0000313" key="1">
    <source>
        <dbReference type="EMBL" id="GAA1719692.1"/>
    </source>
</evidence>